<evidence type="ECO:0000259" key="3">
    <source>
        <dbReference type="PROSITE" id="PS50011"/>
    </source>
</evidence>
<gene>
    <name evidence="5" type="primary">LOC110784437</name>
</gene>
<dbReference type="GO" id="GO:0005524">
    <property type="term" value="F:ATP binding"/>
    <property type="evidence" value="ECO:0007669"/>
    <property type="project" value="InterPro"/>
</dbReference>
<protein>
    <submittedName>
        <fullName evidence="5">Probable serine/threonine-protein kinase PBL3 isoform X1</fullName>
    </submittedName>
</protein>
<organism evidence="4 5">
    <name type="scientific">Spinacia oleracea</name>
    <name type="common">Spinach</name>
    <dbReference type="NCBI Taxonomy" id="3562"/>
    <lineage>
        <taxon>Eukaryota</taxon>
        <taxon>Viridiplantae</taxon>
        <taxon>Streptophyta</taxon>
        <taxon>Embryophyta</taxon>
        <taxon>Tracheophyta</taxon>
        <taxon>Spermatophyta</taxon>
        <taxon>Magnoliopsida</taxon>
        <taxon>eudicotyledons</taxon>
        <taxon>Gunneridae</taxon>
        <taxon>Pentapetalae</taxon>
        <taxon>Caryophyllales</taxon>
        <taxon>Chenopodiaceae</taxon>
        <taxon>Chenopodioideae</taxon>
        <taxon>Anserineae</taxon>
        <taxon>Spinacia</taxon>
    </lineage>
</organism>
<evidence type="ECO:0000313" key="4">
    <source>
        <dbReference type="Proteomes" id="UP000813463"/>
    </source>
</evidence>
<dbReference type="PROSITE" id="PS50011">
    <property type="entry name" value="PROTEIN_KINASE_DOM"/>
    <property type="match status" value="1"/>
</dbReference>
<dbReference type="Gene3D" id="3.30.200.20">
    <property type="entry name" value="Phosphorylase Kinase, domain 1"/>
    <property type="match status" value="1"/>
</dbReference>
<dbReference type="Proteomes" id="UP000813463">
    <property type="component" value="Chromosome 1"/>
</dbReference>
<evidence type="ECO:0000313" key="5">
    <source>
        <dbReference type="RefSeq" id="XP_021844585.1"/>
    </source>
</evidence>
<dbReference type="Pfam" id="PF07714">
    <property type="entry name" value="PK_Tyr_Ser-Thr"/>
    <property type="match status" value="1"/>
</dbReference>
<keyword evidence="2" id="KW-0472">Membrane</keyword>
<keyword evidence="5" id="KW-0808">Transferase</keyword>
<sequence>MGNCLASFGFSSTSVERNNESRPTPCLKSYSFEDLKTATRKFHPDNLIEKDGDYLVFKGWIEEQTLSPSTPETGMGVAVKILELEGFPDHDEWLTKLNYVGQLHHPNLVKLIGYCLDGKHRILVSEFSGNGSLEHRLTRRVGTRPLSWETRMKVAIGVAKGLSFLHGAESQVVYRYLDASNILLDDEFNAKLSAYLSTRIMDIQGYATQGYPATEYVDTVVAPGCVSEKSDVYCFGVLLRALSTGQPAVTQSMIDEQNRLDCVMCFQKSVQIMDTNMEKDDYPRKAVVAVAALASQCTYLNPSLRPKMSEVLQKLQKVVSPPKCI</sequence>
<dbReference type="InterPro" id="IPR011009">
    <property type="entry name" value="Kinase-like_dom_sf"/>
</dbReference>
<accession>A0A9R0JRM7</accession>
<dbReference type="InterPro" id="IPR050823">
    <property type="entry name" value="Plant_Ser_Thr_Prot_Kinase"/>
</dbReference>
<dbReference type="InterPro" id="IPR001245">
    <property type="entry name" value="Ser-Thr/Tyr_kinase_cat_dom"/>
</dbReference>
<comment type="subcellular location">
    <subcellularLocation>
        <location evidence="1">Cell membrane</location>
    </subcellularLocation>
</comment>
<dbReference type="AlphaFoldDB" id="A0A9R0JRM7"/>
<dbReference type="GO" id="GO:0004672">
    <property type="term" value="F:protein kinase activity"/>
    <property type="evidence" value="ECO:0007669"/>
    <property type="project" value="InterPro"/>
</dbReference>
<evidence type="ECO:0000256" key="1">
    <source>
        <dbReference type="ARBA" id="ARBA00004236"/>
    </source>
</evidence>
<keyword evidence="5" id="KW-0418">Kinase</keyword>
<proteinExistence type="predicted"/>
<dbReference type="KEGG" id="soe:110784437"/>
<evidence type="ECO:0000256" key="2">
    <source>
        <dbReference type="ARBA" id="ARBA00022475"/>
    </source>
</evidence>
<dbReference type="SUPFAM" id="SSF56112">
    <property type="entry name" value="Protein kinase-like (PK-like)"/>
    <property type="match status" value="1"/>
</dbReference>
<feature type="domain" description="Protein kinase" evidence="3">
    <location>
        <begin position="42"/>
        <end position="319"/>
    </location>
</feature>
<dbReference type="PANTHER" id="PTHR45621">
    <property type="entry name" value="OS01G0588500 PROTEIN-RELATED"/>
    <property type="match status" value="1"/>
</dbReference>
<dbReference type="InterPro" id="IPR000719">
    <property type="entry name" value="Prot_kinase_dom"/>
</dbReference>
<reference evidence="4" key="1">
    <citation type="journal article" date="2021" name="Nat. Commun.">
        <title>Genomic analyses provide insights into spinach domestication and the genetic basis of agronomic traits.</title>
        <authorList>
            <person name="Cai X."/>
            <person name="Sun X."/>
            <person name="Xu C."/>
            <person name="Sun H."/>
            <person name="Wang X."/>
            <person name="Ge C."/>
            <person name="Zhang Z."/>
            <person name="Wang Q."/>
            <person name="Fei Z."/>
            <person name="Jiao C."/>
            <person name="Wang Q."/>
        </authorList>
    </citation>
    <scope>NUCLEOTIDE SEQUENCE [LARGE SCALE GENOMIC DNA]</scope>
    <source>
        <strain evidence="4">cv. Varoflay</strain>
    </source>
</reference>
<dbReference type="GO" id="GO:0005886">
    <property type="term" value="C:plasma membrane"/>
    <property type="evidence" value="ECO:0007669"/>
    <property type="project" value="UniProtKB-SubCell"/>
</dbReference>
<keyword evidence="4" id="KW-1185">Reference proteome</keyword>
<reference evidence="5" key="2">
    <citation type="submission" date="2025-08" db="UniProtKB">
        <authorList>
            <consortium name="RefSeq"/>
        </authorList>
    </citation>
    <scope>IDENTIFICATION</scope>
    <source>
        <tissue evidence="5">Leaf</tissue>
    </source>
</reference>
<dbReference type="RefSeq" id="XP_021844585.1">
    <property type="nucleotide sequence ID" value="XM_021988893.2"/>
</dbReference>
<dbReference type="GeneID" id="110784437"/>
<keyword evidence="2" id="KW-1003">Cell membrane</keyword>
<name>A0A9R0JRM7_SPIOL</name>
<dbReference type="OrthoDB" id="4062651at2759"/>
<dbReference type="Gene3D" id="1.10.510.10">
    <property type="entry name" value="Transferase(Phosphotransferase) domain 1"/>
    <property type="match status" value="1"/>
</dbReference>